<feature type="transmembrane region" description="Helical" evidence="1">
    <location>
        <begin position="34"/>
        <end position="57"/>
    </location>
</feature>
<keyword evidence="1" id="KW-0472">Membrane</keyword>
<proteinExistence type="predicted"/>
<comment type="caution">
    <text evidence="2">The sequence shown here is derived from an EMBL/GenBank/DDBJ whole genome shotgun (WGS) entry which is preliminary data.</text>
</comment>
<dbReference type="EMBL" id="MGAV01000013">
    <property type="protein sequence ID" value="OGK54730.1"/>
    <property type="molecule type" value="Genomic_DNA"/>
</dbReference>
<reference evidence="2 3" key="1">
    <citation type="journal article" date="2016" name="Nat. Commun.">
        <title>Thousands of microbial genomes shed light on interconnected biogeochemical processes in an aquifer system.</title>
        <authorList>
            <person name="Anantharaman K."/>
            <person name="Brown C.T."/>
            <person name="Hug L.A."/>
            <person name="Sharon I."/>
            <person name="Castelle C.J."/>
            <person name="Probst A.J."/>
            <person name="Thomas B.C."/>
            <person name="Singh A."/>
            <person name="Wilkins M.J."/>
            <person name="Karaoz U."/>
            <person name="Brodie E.L."/>
            <person name="Williams K.H."/>
            <person name="Hubbard S.S."/>
            <person name="Banfield J.F."/>
        </authorList>
    </citation>
    <scope>NUCLEOTIDE SEQUENCE [LARGE SCALE GENOMIC DNA]</scope>
</reference>
<accession>A0A1F7JGI9</accession>
<dbReference type="Proteomes" id="UP000177418">
    <property type="component" value="Unassembled WGS sequence"/>
</dbReference>
<keyword evidence="1" id="KW-0812">Transmembrane</keyword>
<sequence>MSIGGFSGQVLGASTSMAAGVMILPYTGINTLSAILPIVAIGVGFAVLCTLIVTRIIRIVR</sequence>
<protein>
    <submittedName>
        <fullName evidence="2">Uncharacterized protein</fullName>
    </submittedName>
</protein>
<evidence type="ECO:0000313" key="3">
    <source>
        <dbReference type="Proteomes" id="UP000177418"/>
    </source>
</evidence>
<keyword evidence="1" id="KW-1133">Transmembrane helix</keyword>
<gene>
    <name evidence="2" type="ORF">A3H78_05565</name>
</gene>
<evidence type="ECO:0000256" key="1">
    <source>
        <dbReference type="SAM" id="Phobius"/>
    </source>
</evidence>
<evidence type="ECO:0000313" key="2">
    <source>
        <dbReference type="EMBL" id="OGK54730.1"/>
    </source>
</evidence>
<organism evidence="2 3">
    <name type="scientific">Candidatus Roizmanbacteria bacterium RIFCSPLOWO2_02_FULL_36_11</name>
    <dbReference type="NCBI Taxonomy" id="1802071"/>
    <lineage>
        <taxon>Bacteria</taxon>
        <taxon>Candidatus Roizmaniibacteriota</taxon>
    </lineage>
</organism>
<dbReference type="AlphaFoldDB" id="A0A1F7JGI9"/>
<name>A0A1F7JGI9_9BACT</name>